<dbReference type="CDD" id="cd12193">
    <property type="entry name" value="bZIP_GCN4"/>
    <property type="match status" value="1"/>
</dbReference>
<dbReference type="EMBL" id="QGMJ01000447">
    <property type="protein sequence ID" value="TVY36227.1"/>
    <property type="molecule type" value="Genomic_DNA"/>
</dbReference>
<feature type="compositionally biased region" description="Polar residues" evidence="4">
    <location>
        <begin position="218"/>
        <end position="227"/>
    </location>
</feature>
<evidence type="ECO:0000313" key="6">
    <source>
        <dbReference type="EMBL" id="TVY36227.1"/>
    </source>
</evidence>
<feature type="compositionally biased region" description="Polar residues" evidence="4">
    <location>
        <begin position="128"/>
        <end position="141"/>
    </location>
</feature>
<evidence type="ECO:0000256" key="2">
    <source>
        <dbReference type="ARBA" id="ARBA00023125"/>
    </source>
</evidence>
<accession>A0A8H8U6T1</accession>
<dbReference type="SMART" id="SM00338">
    <property type="entry name" value="BRLZ"/>
    <property type="match status" value="1"/>
</dbReference>
<dbReference type="PANTHER" id="PTHR23351">
    <property type="entry name" value="FOS TRANSCRIPTION FACTOR-RELATED"/>
    <property type="match status" value="1"/>
</dbReference>
<evidence type="ECO:0000313" key="7">
    <source>
        <dbReference type="Proteomes" id="UP000462212"/>
    </source>
</evidence>
<dbReference type="InterPro" id="IPR046347">
    <property type="entry name" value="bZIP_sf"/>
</dbReference>
<evidence type="ECO:0000259" key="5">
    <source>
        <dbReference type="PROSITE" id="PS50217"/>
    </source>
</evidence>
<dbReference type="InterPro" id="IPR004827">
    <property type="entry name" value="bZIP"/>
</dbReference>
<keyword evidence="3" id="KW-0804">Transcription</keyword>
<feature type="compositionally biased region" description="Low complexity" evidence="4">
    <location>
        <begin position="171"/>
        <end position="189"/>
    </location>
</feature>
<dbReference type="GO" id="GO:0006357">
    <property type="term" value="P:regulation of transcription by RNA polymerase II"/>
    <property type="evidence" value="ECO:0007669"/>
    <property type="project" value="InterPro"/>
</dbReference>
<feature type="region of interest" description="Disordered" evidence="4">
    <location>
        <begin position="128"/>
        <end position="234"/>
    </location>
</feature>
<dbReference type="AlphaFoldDB" id="A0A8H8U6T1"/>
<dbReference type="GO" id="GO:0003677">
    <property type="term" value="F:DNA binding"/>
    <property type="evidence" value="ECO:0007669"/>
    <property type="project" value="UniProtKB-KW"/>
</dbReference>
<gene>
    <name evidence="6" type="ORF">LSUB1_G005080</name>
</gene>
<organism evidence="6 7">
    <name type="scientific">Lachnellula subtilissima</name>
    <dbReference type="NCBI Taxonomy" id="602034"/>
    <lineage>
        <taxon>Eukaryota</taxon>
        <taxon>Fungi</taxon>
        <taxon>Dikarya</taxon>
        <taxon>Ascomycota</taxon>
        <taxon>Pezizomycotina</taxon>
        <taxon>Leotiomycetes</taxon>
        <taxon>Helotiales</taxon>
        <taxon>Lachnaceae</taxon>
        <taxon>Lachnellula</taxon>
    </lineage>
</organism>
<dbReference type="PROSITE" id="PS50217">
    <property type="entry name" value="BZIP"/>
    <property type="match status" value="1"/>
</dbReference>
<comment type="caution">
    <text evidence="6">The sequence shown here is derived from an EMBL/GenBank/DDBJ whole genome shotgun (WGS) entry which is preliminary data.</text>
</comment>
<dbReference type="GO" id="GO:0003700">
    <property type="term" value="F:DNA-binding transcription factor activity"/>
    <property type="evidence" value="ECO:0007669"/>
    <property type="project" value="InterPro"/>
</dbReference>
<dbReference type="PROSITE" id="PS00036">
    <property type="entry name" value="BZIP_BASIC"/>
    <property type="match status" value="1"/>
</dbReference>
<dbReference type="Gene3D" id="1.20.5.170">
    <property type="match status" value="1"/>
</dbReference>
<evidence type="ECO:0000256" key="1">
    <source>
        <dbReference type="ARBA" id="ARBA00023015"/>
    </source>
</evidence>
<feature type="domain" description="BZIP" evidence="5">
    <location>
        <begin position="194"/>
        <end position="257"/>
    </location>
</feature>
<proteinExistence type="predicted"/>
<keyword evidence="7" id="KW-1185">Reference proteome</keyword>
<evidence type="ECO:0000256" key="4">
    <source>
        <dbReference type="SAM" id="MobiDB-lite"/>
    </source>
</evidence>
<keyword evidence="2" id="KW-0238">DNA-binding</keyword>
<sequence length="258" mass="27626">MCAAGSSSAAASRQTVGFYAPQQSPVKFKPPCFGLDLDQVAPGDAYQFGDSSALADDFFSGAPVTQSGQWMNDSGIGVNSNAFGTSVAGYNSLDNSFCYDSAFDNLDFSQSDGIMGHLPQLLVNISGTDYPNQSESPSITRHSPGHRSLNTTSHDNSPQNFISPDSQDNIPSGSSPRVSVSPDSNSNSSKTGNPSSRIEKRTRNTIAARRYRQKRVDQVSSLESALKQSEDEKDALKVRVARLEGELEALKGLMKSRA</sequence>
<feature type="compositionally biased region" description="Polar residues" evidence="4">
    <location>
        <begin position="148"/>
        <end position="170"/>
    </location>
</feature>
<dbReference type="Proteomes" id="UP000462212">
    <property type="component" value="Unassembled WGS sequence"/>
</dbReference>
<evidence type="ECO:0000256" key="3">
    <source>
        <dbReference type="ARBA" id="ARBA00023163"/>
    </source>
</evidence>
<name>A0A8H8U6T1_9HELO</name>
<dbReference type="SUPFAM" id="SSF57959">
    <property type="entry name" value="Leucine zipper domain"/>
    <property type="match status" value="1"/>
</dbReference>
<reference evidence="6 7" key="1">
    <citation type="submission" date="2018-05" db="EMBL/GenBank/DDBJ databases">
        <title>Genome sequencing and assembly of the regulated plant pathogen Lachnellula willkommii and related sister species for the development of diagnostic species identification markers.</title>
        <authorList>
            <person name="Giroux E."/>
            <person name="Bilodeau G."/>
        </authorList>
    </citation>
    <scope>NUCLEOTIDE SEQUENCE [LARGE SCALE GENOMIC DNA]</scope>
    <source>
        <strain evidence="6 7">CBS 197.66</strain>
    </source>
</reference>
<protein>
    <recommendedName>
        <fullName evidence="5">BZIP domain-containing protein</fullName>
    </recommendedName>
</protein>
<keyword evidence="1" id="KW-0805">Transcription regulation</keyword>
<dbReference type="Pfam" id="PF07716">
    <property type="entry name" value="bZIP_2"/>
    <property type="match status" value="1"/>
</dbReference>
<dbReference type="OrthoDB" id="2257100at2759"/>
<dbReference type="InterPro" id="IPR000837">
    <property type="entry name" value="AP-1"/>
</dbReference>
<dbReference type="PANTHER" id="PTHR23351:SF24">
    <property type="entry name" value="ACTIVATING TRANSCRIPTION FACTOR 3-RELATED"/>
    <property type="match status" value="1"/>
</dbReference>